<keyword evidence="3" id="KW-1185">Reference proteome</keyword>
<evidence type="ECO:0000313" key="2">
    <source>
        <dbReference type="EMBL" id="GJN21939.1"/>
    </source>
</evidence>
<dbReference type="EMBL" id="BQKI01000075">
    <property type="protein sequence ID" value="GJN21939.1"/>
    <property type="molecule type" value="Genomic_DNA"/>
</dbReference>
<dbReference type="Proteomes" id="UP001054889">
    <property type="component" value="Unassembled WGS sequence"/>
</dbReference>
<evidence type="ECO:0000259" key="1">
    <source>
        <dbReference type="Pfam" id="PF03478"/>
    </source>
</evidence>
<feature type="domain" description="KIB1-4 beta-propeller" evidence="1">
    <location>
        <begin position="84"/>
        <end position="290"/>
    </location>
</feature>
<name>A0AAV5EFN8_ELECO</name>
<dbReference type="AlphaFoldDB" id="A0AAV5EFN8"/>
<protein>
    <recommendedName>
        <fullName evidence="1">KIB1-4 beta-propeller domain-containing protein</fullName>
    </recommendedName>
</protein>
<reference evidence="2" key="1">
    <citation type="journal article" date="2018" name="DNA Res.">
        <title>Multiple hybrid de novo genome assembly of finger millet, an orphan allotetraploid crop.</title>
        <authorList>
            <person name="Hatakeyama M."/>
            <person name="Aluri S."/>
            <person name="Balachadran M.T."/>
            <person name="Sivarajan S.R."/>
            <person name="Patrignani A."/>
            <person name="Gruter S."/>
            <person name="Poveda L."/>
            <person name="Shimizu-Inatsugi R."/>
            <person name="Baeten J."/>
            <person name="Francoijs K.J."/>
            <person name="Nataraja K.N."/>
            <person name="Reddy Y.A.N."/>
            <person name="Phadnis S."/>
            <person name="Ravikumar R.L."/>
            <person name="Schlapbach R."/>
            <person name="Sreeman S.M."/>
            <person name="Shimizu K.K."/>
        </authorList>
    </citation>
    <scope>NUCLEOTIDE SEQUENCE</scope>
</reference>
<accession>A0AAV5EFN8</accession>
<dbReference type="PANTHER" id="PTHR33800">
    <property type="entry name" value="OS06G0113600 PROTEIN"/>
    <property type="match status" value="1"/>
</dbReference>
<evidence type="ECO:0000313" key="3">
    <source>
        <dbReference type="Proteomes" id="UP001054889"/>
    </source>
</evidence>
<dbReference type="PANTHER" id="PTHR33800:SF1">
    <property type="entry name" value="OS02G0698100 PROTEIN"/>
    <property type="match status" value="1"/>
</dbReference>
<proteinExistence type="predicted"/>
<organism evidence="2 3">
    <name type="scientific">Eleusine coracana subsp. coracana</name>
    <dbReference type="NCBI Taxonomy" id="191504"/>
    <lineage>
        <taxon>Eukaryota</taxon>
        <taxon>Viridiplantae</taxon>
        <taxon>Streptophyta</taxon>
        <taxon>Embryophyta</taxon>
        <taxon>Tracheophyta</taxon>
        <taxon>Spermatophyta</taxon>
        <taxon>Magnoliopsida</taxon>
        <taxon>Liliopsida</taxon>
        <taxon>Poales</taxon>
        <taxon>Poaceae</taxon>
        <taxon>PACMAD clade</taxon>
        <taxon>Chloridoideae</taxon>
        <taxon>Cynodonteae</taxon>
        <taxon>Eleusininae</taxon>
        <taxon>Eleusine</taxon>
    </lineage>
</organism>
<dbReference type="InterPro" id="IPR005174">
    <property type="entry name" value="KIB1-4_b-propeller"/>
</dbReference>
<gene>
    <name evidence="2" type="primary">gb09463</name>
    <name evidence="2" type="ORF">PR202_gb09463</name>
</gene>
<dbReference type="Pfam" id="PF03478">
    <property type="entry name" value="Beta-prop_KIB1-4"/>
    <property type="match status" value="1"/>
</dbReference>
<sequence>MSEMAIRDWGGLPDLPLSEVMRRLLPCLRSLYAFAATCRPWRRLLRASAADLRPGLPPLLLLAGTARPFSPLVLPRPLLYPLLPTDATALLSVSRGHLLLRCRHLLVLHDALTGARRCAIPLPSPNFAYNYAALSPSHILVFHSQHAFFALPFPGPDPNAGSNWTKHKLPLAASFVSMVIEFRGRLLGLTHRAQLLEFHLGASPPNQTVQMLPTAGLPDAKMFERWHFGPKLVAAGDRLLLVLFLLLPPKSKRVHKVAVYGLDMVRMIWEKVENIGACSLFVDCAGKSTTTCIDGKLWCGGEPSLCCCSRVPYLGGFSSMVGGTSWQCSHWTIYQ</sequence>
<comment type="caution">
    <text evidence="2">The sequence shown here is derived from an EMBL/GenBank/DDBJ whole genome shotgun (WGS) entry which is preliminary data.</text>
</comment>
<reference evidence="2" key="2">
    <citation type="submission" date="2021-12" db="EMBL/GenBank/DDBJ databases">
        <title>Resequencing data analysis of finger millet.</title>
        <authorList>
            <person name="Hatakeyama M."/>
            <person name="Aluri S."/>
            <person name="Balachadran M.T."/>
            <person name="Sivarajan S.R."/>
            <person name="Poveda L."/>
            <person name="Shimizu-Inatsugi R."/>
            <person name="Schlapbach R."/>
            <person name="Sreeman S.M."/>
            <person name="Shimizu K.K."/>
        </authorList>
    </citation>
    <scope>NUCLEOTIDE SEQUENCE</scope>
</reference>